<evidence type="ECO:0000259" key="6">
    <source>
        <dbReference type="PROSITE" id="PS50089"/>
    </source>
</evidence>
<dbReference type="Gene3D" id="3.30.40.10">
    <property type="entry name" value="Zinc/RING finger domain, C3HC4 (zinc finger)"/>
    <property type="match status" value="1"/>
</dbReference>
<dbReference type="AlphaFoldDB" id="A0A8H7A8U6"/>
<feature type="region of interest" description="Disordered" evidence="5">
    <location>
        <begin position="105"/>
        <end position="187"/>
    </location>
</feature>
<evidence type="ECO:0000313" key="8">
    <source>
        <dbReference type="Proteomes" id="UP000606974"/>
    </source>
</evidence>
<name>A0A8H7A8U6_9EURO</name>
<accession>A0A8H7A8U6</accession>
<evidence type="ECO:0000256" key="1">
    <source>
        <dbReference type="ARBA" id="ARBA00022723"/>
    </source>
</evidence>
<dbReference type="PANTHER" id="PTHR45969">
    <property type="entry name" value="RING ZINC FINGER PROTEIN-RELATED"/>
    <property type="match status" value="1"/>
</dbReference>
<dbReference type="Proteomes" id="UP000606974">
    <property type="component" value="Unassembled WGS sequence"/>
</dbReference>
<evidence type="ECO:0000256" key="4">
    <source>
        <dbReference type="PROSITE-ProRule" id="PRU00175"/>
    </source>
</evidence>
<keyword evidence="2 4" id="KW-0863">Zinc-finger</keyword>
<dbReference type="InterPro" id="IPR013083">
    <property type="entry name" value="Znf_RING/FYVE/PHD"/>
</dbReference>
<reference evidence="7" key="1">
    <citation type="submission" date="2020-02" db="EMBL/GenBank/DDBJ databases">
        <authorList>
            <person name="Palmer J.M."/>
        </authorList>
    </citation>
    <scope>NUCLEOTIDE SEQUENCE</scope>
    <source>
        <strain evidence="7">EPUS1.4</strain>
        <tissue evidence="7">Thallus</tissue>
    </source>
</reference>
<protein>
    <recommendedName>
        <fullName evidence="6">RING-type domain-containing protein</fullName>
    </recommendedName>
</protein>
<gene>
    <name evidence="7" type="ORF">GJ744_002017</name>
</gene>
<evidence type="ECO:0000256" key="5">
    <source>
        <dbReference type="SAM" id="MobiDB-lite"/>
    </source>
</evidence>
<dbReference type="SUPFAM" id="SSF57850">
    <property type="entry name" value="RING/U-box"/>
    <property type="match status" value="1"/>
</dbReference>
<feature type="compositionally biased region" description="Low complexity" evidence="5">
    <location>
        <begin position="127"/>
        <end position="139"/>
    </location>
</feature>
<dbReference type="CDD" id="cd16448">
    <property type="entry name" value="RING-H2"/>
    <property type="match status" value="1"/>
</dbReference>
<sequence length="187" mass="20328">MNSREFASIRLRVIPSMEIDPCSICLDGYPPRGVGATHAVCQHTFHVGCLEAWDRTQFNKREPTTCPMCRGELDTPHSHARLNSQLIDYELEQALARIGYQRGLWSRPRPHTTLPEHALSSARHESSSGAAASSSSDGSGDPRGYGVIDSMEFSVDSRVRDSLHGRSPDGEDQLSTTSSGLGTGTSS</sequence>
<feature type="compositionally biased region" description="Basic and acidic residues" evidence="5">
    <location>
        <begin position="155"/>
        <end position="169"/>
    </location>
</feature>
<feature type="compositionally biased region" description="Low complexity" evidence="5">
    <location>
        <begin position="174"/>
        <end position="187"/>
    </location>
</feature>
<keyword evidence="1" id="KW-0479">Metal-binding</keyword>
<keyword evidence="3" id="KW-0862">Zinc</keyword>
<evidence type="ECO:0000313" key="7">
    <source>
        <dbReference type="EMBL" id="KAF7504663.1"/>
    </source>
</evidence>
<keyword evidence="8" id="KW-1185">Reference proteome</keyword>
<dbReference type="GO" id="GO:0008270">
    <property type="term" value="F:zinc ion binding"/>
    <property type="evidence" value="ECO:0007669"/>
    <property type="project" value="UniProtKB-KW"/>
</dbReference>
<dbReference type="SMART" id="SM00184">
    <property type="entry name" value="RING"/>
    <property type="match status" value="1"/>
</dbReference>
<proteinExistence type="predicted"/>
<evidence type="ECO:0000256" key="2">
    <source>
        <dbReference type="ARBA" id="ARBA00022771"/>
    </source>
</evidence>
<dbReference type="PROSITE" id="PS50089">
    <property type="entry name" value="ZF_RING_2"/>
    <property type="match status" value="1"/>
</dbReference>
<dbReference type="OrthoDB" id="3800401at2759"/>
<organism evidence="7 8">
    <name type="scientific">Endocarpon pusillum</name>
    <dbReference type="NCBI Taxonomy" id="364733"/>
    <lineage>
        <taxon>Eukaryota</taxon>
        <taxon>Fungi</taxon>
        <taxon>Dikarya</taxon>
        <taxon>Ascomycota</taxon>
        <taxon>Pezizomycotina</taxon>
        <taxon>Eurotiomycetes</taxon>
        <taxon>Chaetothyriomycetidae</taxon>
        <taxon>Verrucariales</taxon>
        <taxon>Verrucariaceae</taxon>
        <taxon>Endocarpon</taxon>
    </lineage>
</organism>
<feature type="domain" description="RING-type" evidence="6">
    <location>
        <begin position="22"/>
        <end position="70"/>
    </location>
</feature>
<evidence type="ECO:0000256" key="3">
    <source>
        <dbReference type="ARBA" id="ARBA00022833"/>
    </source>
</evidence>
<dbReference type="InterPro" id="IPR001841">
    <property type="entry name" value="Znf_RING"/>
</dbReference>
<comment type="caution">
    <text evidence="7">The sequence shown here is derived from an EMBL/GenBank/DDBJ whole genome shotgun (WGS) entry which is preliminary data.</text>
</comment>
<dbReference type="EMBL" id="JAACFV010000131">
    <property type="protein sequence ID" value="KAF7504663.1"/>
    <property type="molecule type" value="Genomic_DNA"/>
</dbReference>
<dbReference type="Pfam" id="PF13639">
    <property type="entry name" value="zf-RING_2"/>
    <property type="match status" value="1"/>
</dbReference>